<dbReference type="Gene3D" id="3.40.50.720">
    <property type="entry name" value="NAD(P)-binding Rossmann-like Domain"/>
    <property type="match status" value="1"/>
</dbReference>
<protein>
    <recommendedName>
        <fullName evidence="1">3-beta hydroxysteroid dehydrogenase/isomerase domain-containing protein</fullName>
    </recommendedName>
</protein>
<organism evidence="2 3">
    <name type="scientific">Apolygus lucorum</name>
    <name type="common">Small green plant bug</name>
    <name type="synonym">Lygocoris lucorum</name>
    <dbReference type="NCBI Taxonomy" id="248454"/>
    <lineage>
        <taxon>Eukaryota</taxon>
        <taxon>Metazoa</taxon>
        <taxon>Ecdysozoa</taxon>
        <taxon>Arthropoda</taxon>
        <taxon>Hexapoda</taxon>
        <taxon>Insecta</taxon>
        <taxon>Pterygota</taxon>
        <taxon>Neoptera</taxon>
        <taxon>Paraneoptera</taxon>
        <taxon>Hemiptera</taxon>
        <taxon>Heteroptera</taxon>
        <taxon>Panheteroptera</taxon>
        <taxon>Cimicomorpha</taxon>
        <taxon>Miridae</taxon>
        <taxon>Mirini</taxon>
        <taxon>Apolygus</taxon>
    </lineage>
</organism>
<accession>A0A8S9WJ44</accession>
<evidence type="ECO:0000313" key="2">
    <source>
        <dbReference type="EMBL" id="KAF6197402.1"/>
    </source>
</evidence>
<dbReference type="Proteomes" id="UP000466442">
    <property type="component" value="Unassembled WGS sequence"/>
</dbReference>
<dbReference type="InterPro" id="IPR036291">
    <property type="entry name" value="NAD(P)-bd_dom_sf"/>
</dbReference>
<feature type="domain" description="3-beta hydroxysteroid dehydrogenase/isomerase" evidence="1">
    <location>
        <begin position="7"/>
        <end position="39"/>
    </location>
</feature>
<dbReference type="AlphaFoldDB" id="A0A8S9WJ44"/>
<dbReference type="InterPro" id="IPR002225">
    <property type="entry name" value="3Beta_OHSteriod_DH/Estase"/>
</dbReference>
<evidence type="ECO:0000313" key="3">
    <source>
        <dbReference type="Proteomes" id="UP000466442"/>
    </source>
</evidence>
<evidence type="ECO:0000259" key="1">
    <source>
        <dbReference type="Pfam" id="PF01073"/>
    </source>
</evidence>
<keyword evidence="3" id="KW-1185">Reference proteome</keyword>
<dbReference type="EMBL" id="WIXP02000078">
    <property type="protein sequence ID" value="KAF6197402.1"/>
    <property type="molecule type" value="Genomic_DNA"/>
</dbReference>
<sequence>MDSAVILITGGSGFLGQHLIRAINERGEGIKEIRVLDLVPYCNKF</sequence>
<comment type="caution">
    <text evidence="2">The sequence shown here is derived from an EMBL/GenBank/DDBJ whole genome shotgun (WGS) entry which is preliminary data.</text>
</comment>
<dbReference type="Pfam" id="PF01073">
    <property type="entry name" value="3Beta_HSD"/>
    <property type="match status" value="1"/>
</dbReference>
<dbReference type="SUPFAM" id="SSF51735">
    <property type="entry name" value="NAD(P)-binding Rossmann-fold domains"/>
    <property type="match status" value="1"/>
</dbReference>
<dbReference type="OrthoDB" id="2735536at2759"/>
<reference evidence="2" key="1">
    <citation type="journal article" date="2021" name="Mol. Ecol. Resour.">
        <title>Apolygus lucorum genome provides insights into omnivorousness and mesophyll feeding.</title>
        <authorList>
            <person name="Liu Y."/>
            <person name="Liu H."/>
            <person name="Wang H."/>
            <person name="Huang T."/>
            <person name="Liu B."/>
            <person name="Yang B."/>
            <person name="Yin L."/>
            <person name="Li B."/>
            <person name="Zhang Y."/>
            <person name="Zhang S."/>
            <person name="Jiang F."/>
            <person name="Zhang X."/>
            <person name="Ren Y."/>
            <person name="Wang B."/>
            <person name="Wang S."/>
            <person name="Lu Y."/>
            <person name="Wu K."/>
            <person name="Fan W."/>
            <person name="Wang G."/>
        </authorList>
    </citation>
    <scope>NUCLEOTIDE SEQUENCE</scope>
    <source>
        <strain evidence="2">12Hb</strain>
    </source>
</reference>
<dbReference type="GO" id="GO:0006694">
    <property type="term" value="P:steroid biosynthetic process"/>
    <property type="evidence" value="ECO:0007669"/>
    <property type="project" value="InterPro"/>
</dbReference>
<proteinExistence type="predicted"/>
<gene>
    <name evidence="2" type="ORF">GE061_020240</name>
</gene>
<name>A0A8S9WJ44_APOLU</name>
<dbReference type="GO" id="GO:0016616">
    <property type="term" value="F:oxidoreductase activity, acting on the CH-OH group of donors, NAD or NADP as acceptor"/>
    <property type="evidence" value="ECO:0007669"/>
    <property type="project" value="InterPro"/>
</dbReference>
<feature type="non-terminal residue" evidence="2">
    <location>
        <position position="1"/>
    </location>
</feature>